<keyword evidence="1" id="KW-0472">Membrane</keyword>
<reference evidence="3 4" key="1">
    <citation type="submission" date="2024-07" db="EMBL/GenBank/DDBJ databases">
        <title>Section-level genome sequencing and comparative genomics of Aspergillus sections Usti and Cavernicolus.</title>
        <authorList>
            <consortium name="Lawrence Berkeley National Laboratory"/>
            <person name="Nybo J.L."/>
            <person name="Vesth T.C."/>
            <person name="Theobald S."/>
            <person name="Frisvad J.C."/>
            <person name="Larsen T.O."/>
            <person name="Kjaerboelling I."/>
            <person name="Rothschild-Mancinelli K."/>
            <person name="Lyhne E.K."/>
            <person name="Kogle M.E."/>
            <person name="Barry K."/>
            <person name="Clum A."/>
            <person name="Na H."/>
            <person name="Ledsgaard L."/>
            <person name="Lin J."/>
            <person name="Lipzen A."/>
            <person name="Kuo A."/>
            <person name="Riley R."/>
            <person name="Mondo S."/>
            <person name="Labutti K."/>
            <person name="Haridas S."/>
            <person name="Pangalinan J."/>
            <person name="Salamov A.A."/>
            <person name="Simmons B.A."/>
            <person name="Magnuson J.K."/>
            <person name="Chen J."/>
            <person name="Drula E."/>
            <person name="Henrissat B."/>
            <person name="Wiebenga A."/>
            <person name="Lubbers R.J."/>
            <person name="Gomes A.C."/>
            <person name="Makela M.R."/>
            <person name="Stajich J."/>
            <person name="Grigoriev I.V."/>
            <person name="Mortensen U.H."/>
            <person name="De Vries R.P."/>
            <person name="Baker S.E."/>
            <person name="Andersen M.R."/>
        </authorList>
    </citation>
    <scope>NUCLEOTIDE SEQUENCE [LARGE SCALE GENOMIC DNA]</scope>
    <source>
        <strain evidence="3 4">CBS 588.65</strain>
    </source>
</reference>
<evidence type="ECO:0000313" key="4">
    <source>
        <dbReference type="Proteomes" id="UP001610334"/>
    </source>
</evidence>
<organism evidence="3 4">
    <name type="scientific">Aspergillus granulosus</name>
    <dbReference type="NCBI Taxonomy" id="176169"/>
    <lineage>
        <taxon>Eukaryota</taxon>
        <taxon>Fungi</taxon>
        <taxon>Dikarya</taxon>
        <taxon>Ascomycota</taxon>
        <taxon>Pezizomycotina</taxon>
        <taxon>Eurotiomycetes</taxon>
        <taxon>Eurotiomycetidae</taxon>
        <taxon>Eurotiales</taxon>
        <taxon>Aspergillaceae</taxon>
        <taxon>Aspergillus</taxon>
        <taxon>Aspergillus subgen. Nidulantes</taxon>
    </lineage>
</organism>
<proteinExistence type="predicted"/>
<keyword evidence="1" id="KW-0812">Transmembrane</keyword>
<dbReference type="EMBL" id="JBFXLT010000004">
    <property type="protein sequence ID" value="KAL2821664.1"/>
    <property type="molecule type" value="Genomic_DNA"/>
</dbReference>
<dbReference type="PANTHER" id="PTHR10622:SF10">
    <property type="entry name" value="HET DOMAIN-CONTAINING PROTEIN"/>
    <property type="match status" value="1"/>
</dbReference>
<protein>
    <recommendedName>
        <fullName evidence="2">DUF8212 domain-containing protein</fullName>
    </recommendedName>
</protein>
<dbReference type="Pfam" id="PF26640">
    <property type="entry name" value="DUF8212"/>
    <property type="match status" value="1"/>
</dbReference>
<evidence type="ECO:0000256" key="1">
    <source>
        <dbReference type="SAM" id="Phobius"/>
    </source>
</evidence>
<dbReference type="Proteomes" id="UP001610334">
    <property type="component" value="Unassembled WGS sequence"/>
</dbReference>
<keyword evidence="4" id="KW-1185">Reference proteome</keyword>
<keyword evidence="1" id="KW-1133">Transmembrane helix</keyword>
<comment type="caution">
    <text evidence="3">The sequence shown here is derived from an EMBL/GenBank/DDBJ whole genome shotgun (WGS) entry which is preliminary data.</text>
</comment>
<sequence length="426" mass="48528">MFRWYEDAEVCYAYLADVPHGAVTGDEFRKGKWFTRGWTLQELIAPSSLIFLDSEWKRIDEKSGLQKSITEITGIPGNFLLGDELGYASVAQRMSWAAKRKTKRKEDIAYCLMGIFGVHMPMLYGEGERAFIRLQEEIMRVTNDHSLFAWKSAENHGGILATSPAAFADSGNIIRTSPSDVMGDPFTPSSRGIRLSLRFGNDEQRGSGLAILDCTRIGKENKRLVIHLKDVFRTKQDFTREGGSELELLDLGDINTSQYPRKDLYVRHWRSTRNRKRGNTEKCAISFKGLGKKEVALSTVYLDSNLKIYDELIVTTVDLPTDGIIGRLLIIYNDGNSFQLVLMRYQGLLLVDIDNSLEVNTQLSQNPERQQYRQEQIIIERQNGQSISAAIAKRIFLLHDKKHLVDLVEIEQPANCCRLAFDTWLY</sequence>
<evidence type="ECO:0000259" key="2">
    <source>
        <dbReference type="Pfam" id="PF26640"/>
    </source>
</evidence>
<name>A0ABR4I1P3_9EURO</name>
<feature type="transmembrane region" description="Helical" evidence="1">
    <location>
        <begin position="108"/>
        <end position="125"/>
    </location>
</feature>
<dbReference type="PANTHER" id="PTHR10622">
    <property type="entry name" value="HET DOMAIN-CONTAINING PROTEIN"/>
    <property type="match status" value="1"/>
</dbReference>
<gene>
    <name evidence="3" type="ORF">BJX63DRAFT_427663</name>
</gene>
<feature type="domain" description="DUF8212" evidence="2">
    <location>
        <begin position="129"/>
        <end position="155"/>
    </location>
</feature>
<evidence type="ECO:0000313" key="3">
    <source>
        <dbReference type="EMBL" id="KAL2821664.1"/>
    </source>
</evidence>
<accession>A0ABR4I1P3</accession>
<dbReference type="InterPro" id="IPR058525">
    <property type="entry name" value="DUF8212"/>
</dbReference>